<dbReference type="GO" id="GO:0003676">
    <property type="term" value="F:nucleic acid binding"/>
    <property type="evidence" value="ECO:0007669"/>
    <property type="project" value="InterPro"/>
</dbReference>
<protein>
    <recommendedName>
        <fullName evidence="1">RNase H type-1 domain-containing protein</fullName>
    </recommendedName>
</protein>
<gene>
    <name evidence="2" type="ORF">G2W53_000944</name>
</gene>
<evidence type="ECO:0000313" key="2">
    <source>
        <dbReference type="EMBL" id="KAF7844039.1"/>
    </source>
</evidence>
<sequence length="369" mass="41444">MAKDLDQPWVQILKAIYYPSTSLWEEKKKRQSSWSWASIDGRDLIKKHKAWIVGNGKNISILNERWIPGGEVLWSLPNGSPSKVSDFLIPSQRKWDEQTLLRWFSKEVGRRVLSIHLGDFLREDTICWPLTPHRQYTVKTWNKGKPLEMNLELQGSTKGQRFHLERLQECYSYKGTNPYPDKAIQRALNSNSEFLKASLALPPPSIPAASSTPRRWAPPPQDVVKLNVDASTDLSLNVGAIAVVARNYDGEMLTGWAKRIPCFSALQAEATAIKEALLFANSLDIGKVIVESDNKQIVNALSFGPFPWAIVGVLQEIDSLIASFISASVSWTSRSANTMADTVAKLSLKHMLLINWSWAPTVSVRAKLH</sequence>
<dbReference type="InterPro" id="IPR002156">
    <property type="entry name" value="RNaseH_domain"/>
</dbReference>
<dbReference type="PANTHER" id="PTHR47074:SF11">
    <property type="entry name" value="REVERSE TRANSCRIPTASE-LIKE PROTEIN"/>
    <property type="match status" value="1"/>
</dbReference>
<organism evidence="2 3">
    <name type="scientific">Senna tora</name>
    <dbReference type="NCBI Taxonomy" id="362788"/>
    <lineage>
        <taxon>Eukaryota</taxon>
        <taxon>Viridiplantae</taxon>
        <taxon>Streptophyta</taxon>
        <taxon>Embryophyta</taxon>
        <taxon>Tracheophyta</taxon>
        <taxon>Spermatophyta</taxon>
        <taxon>Magnoliopsida</taxon>
        <taxon>eudicotyledons</taxon>
        <taxon>Gunneridae</taxon>
        <taxon>Pentapetalae</taxon>
        <taxon>rosids</taxon>
        <taxon>fabids</taxon>
        <taxon>Fabales</taxon>
        <taxon>Fabaceae</taxon>
        <taxon>Caesalpinioideae</taxon>
        <taxon>Cassia clade</taxon>
        <taxon>Senna</taxon>
    </lineage>
</organism>
<dbReference type="EMBL" id="JAAIUW010000001">
    <property type="protein sequence ID" value="KAF7844039.1"/>
    <property type="molecule type" value="Genomic_DNA"/>
</dbReference>
<evidence type="ECO:0000259" key="1">
    <source>
        <dbReference type="Pfam" id="PF13456"/>
    </source>
</evidence>
<dbReference type="Proteomes" id="UP000634136">
    <property type="component" value="Unassembled WGS sequence"/>
</dbReference>
<dbReference type="OrthoDB" id="1435755at2759"/>
<dbReference type="InterPro" id="IPR044730">
    <property type="entry name" value="RNase_H-like_dom_plant"/>
</dbReference>
<accession>A0A834XGP8</accession>
<name>A0A834XGP8_9FABA</name>
<reference evidence="2" key="1">
    <citation type="submission" date="2020-09" db="EMBL/GenBank/DDBJ databases">
        <title>Genome-Enabled Discovery of Anthraquinone Biosynthesis in Senna tora.</title>
        <authorList>
            <person name="Kang S.-H."/>
            <person name="Pandey R.P."/>
            <person name="Lee C.-M."/>
            <person name="Sim J.-S."/>
            <person name="Jeong J.-T."/>
            <person name="Choi B.-S."/>
            <person name="Jung M."/>
            <person name="Ginzburg D."/>
            <person name="Zhao K."/>
            <person name="Won S.Y."/>
            <person name="Oh T.-J."/>
            <person name="Yu Y."/>
            <person name="Kim N.-H."/>
            <person name="Lee O.R."/>
            <person name="Lee T.-H."/>
            <person name="Bashyal P."/>
            <person name="Kim T.-S."/>
            <person name="Lee W.-H."/>
            <person name="Kawkins C."/>
            <person name="Kim C.-K."/>
            <person name="Kim J.S."/>
            <person name="Ahn B.O."/>
            <person name="Rhee S.Y."/>
            <person name="Sohng J.K."/>
        </authorList>
    </citation>
    <scope>NUCLEOTIDE SEQUENCE</scope>
    <source>
        <tissue evidence="2">Leaf</tissue>
    </source>
</reference>
<dbReference type="PANTHER" id="PTHR47074">
    <property type="entry name" value="BNAC02G40300D PROTEIN"/>
    <property type="match status" value="1"/>
</dbReference>
<dbReference type="Gene3D" id="3.30.420.10">
    <property type="entry name" value="Ribonuclease H-like superfamily/Ribonuclease H"/>
    <property type="match status" value="1"/>
</dbReference>
<dbReference type="InterPro" id="IPR052929">
    <property type="entry name" value="RNase_H-like_EbsB-rel"/>
</dbReference>
<dbReference type="InterPro" id="IPR012337">
    <property type="entry name" value="RNaseH-like_sf"/>
</dbReference>
<feature type="domain" description="RNase H type-1" evidence="1">
    <location>
        <begin position="227"/>
        <end position="346"/>
    </location>
</feature>
<dbReference type="CDD" id="cd06222">
    <property type="entry name" value="RNase_H_like"/>
    <property type="match status" value="1"/>
</dbReference>
<proteinExistence type="predicted"/>
<dbReference type="SUPFAM" id="SSF53098">
    <property type="entry name" value="Ribonuclease H-like"/>
    <property type="match status" value="1"/>
</dbReference>
<dbReference type="GO" id="GO:0004523">
    <property type="term" value="F:RNA-DNA hybrid ribonuclease activity"/>
    <property type="evidence" value="ECO:0007669"/>
    <property type="project" value="InterPro"/>
</dbReference>
<dbReference type="InterPro" id="IPR036397">
    <property type="entry name" value="RNaseH_sf"/>
</dbReference>
<dbReference type="AlphaFoldDB" id="A0A834XGP8"/>
<dbReference type="Pfam" id="PF13456">
    <property type="entry name" value="RVT_3"/>
    <property type="match status" value="1"/>
</dbReference>
<evidence type="ECO:0000313" key="3">
    <source>
        <dbReference type="Proteomes" id="UP000634136"/>
    </source>
</evidence>
<comment type="caution">
    <text evidence="2">The sequence shown here is derived from an EMBL/GenBank/DDBJ whole genome shotgun (WGS) entry which is preliminary data.</text>
</comment>
<keyword evidence="3" id="KW-1185">Reference proteome</keyword>